<dbReference type="NCBIfam" id="TIGR00675">
    <property type="entry name" value="dcm"/>
    <property type="match status" value="1"/>
</dbReference>
<dbReference type="PRINTS" id="PR00105">
    <property type="entry name" value="C5METTRFRASE"/>
</dbReference>
<dbReference type="InterPro" id="IPR001525">
    <property type="entry name" value="C5_MeTfrase"/>
</dbReference>
<keyword evidence="4 7" id="KW-0949">S-adenosyl-L-methionine</keyword>
<dbReference type="OrthoDB" id="9813719at2"/>
<dbReference type="HOGENOM" id="CLU_006958_2_2_6"/>
<dbReference type="Pfam" id="PF00145">
    <property type="entry name" value="DNA_methylase"/>
    <property type="match status" value="1"/>
</dbReference>
<proteinExistence type="inferred from homology"/>
<evidence type="ECO:0000256" key="6">
    <source>
        <dbReference type="ARBA" id="ARBA00047422"/>
    </source>
</evidence>
<dbReference type="PATRIC" id="fig|696748.4.peg.1779"/>
<dbReference type="Gene3D" id="3.90.120.10">
    <property type="entry name" value="DNA Methylase, subunit A, domain 2"/>
    <property type="match status" value="1"/>
</dbReference>
<dbReference type="InterPro" id="IPR029063">
    <property type="entry name" value="SAM-dependent_MTases_sf"/>
</dbReference>
<dbReference type="EC" id="2.1.1.37" evidence="1"/>
<dbReference type="GO" id="GO:0032259">
    <property type="term" value="P:methylation"/>
    <property type="evidence" value="ECO:0007669"/>
    <property type="project" value="UniProtKB-KW"/>
</dbReference>
<dbReference type="Proteomes" id="UP000006303">
    <property type="component" value="Chromosome"/>
</dbReference>
<evidence type="ECO:0000256" key="2">
    <source>
        <dbReference type="ARBA" id="ARBA00022603"/>
    </source>
</evidence>
<dbReference type="PROSITE" id="PS51679">
    <property type="entry name" value="SAM_MT_C5"/>
    <property type="match status" value="1"/>
</dbReference>
<comment type="similarity">
    <text evidence="7 8">Belongs to the class I-like SAM-binding methyltransferase superfamily. C5-methyltransferase family.</text>
</comment>
<dbReference type="EMBL" id="CP003875">
    <property type="protein sequence ID" value="AFU19889.1"/>
    <property type="molecule type" value="Genomic_DNA"/>
</dbReference>
<organism evidence="9 10">
    <name type="scientific">Actinobacillus suis H91-0380</name>
    <dbReference type="NCBI Taxonomy" id="696748"/>
    <lineage>
        <taxon>Bacteria</taxon>
        <taxon>Pseudomonadati</taxon>
        <taxon>Pseudomonadota</taxon>
        <taxon>Gammaproteobacteria</taxon>
        <taxon>Pasteurellales</taxon>
        <taxon>Pasteurellaceae</taxon>
        <taxon>Actinobacillus</taxon>
    </lineage>
</organism>
<dbReference type="GO" id="GO:0003886">
    <property type="term" value="F:DNA (cytosine-5-)-methyltransferase activity"/>
    <property type="evidence" value="ECO:0007669"/>
    <property type="project" value="UniProtKB-EC"/>
</dbReference>
<evidence type="ECO:0000256" key="3">
    <source>
        <dbReference type="ARBA" id="ARBA00022679"/>
    </source>
</evidence>
<name>K0G838_ACTSU</name>
<reference evidence="9 10" key="1">
    <citation type="journal article" date="2012" name="J. Bacteriol.">
        <title>Complete Genome Sequence of Actinobacillus suis H91-0380, a Virulent Serotype O2 Strain.</title>
        <authorList>
            <person name="Macinnes J.I."/>
            <person name="Mackinnon J."/>
            <person name="Bujold A.R."/>
            <person name="Ziebell K."/>
            <person name="Kropinski A.M."/>
            <person name="Nash J.H."/>
        </authorList>
    </citation>
    <scope>NUCLEOTIDE SEQUENCE [LARGE SCALE GENOMIC DNA]</scope>
    <source>
        <strain evidence="9 10">H91-0380</strain>
    </source>
</reference>
<dbReference type="GO" id="GO:0003677">
    <property type="term" value="F:DNA binding"/>
    <property type="evidence" value="ECO:0007669"/>
    <property type="project" value="TreeGrafter"/>
</dbReference>
<dbReference type="InterPro" id="IPR050390">
    <property type="entry name" value="C5-Methyltransferase"/>
</dbReference>
<evidence type="ECO:0000313" key="10">
    <source>
        <dbReference type="Proteomes" id="UP000006303"/>
    </source>
</evidence>
<comment type="catalytic activity">
    <reaction evidence="6">
        <text>a 2'-deoxycytidine in DNA + S-adenosyl-L-methionine = a 5-methyl-2'-deoxycytidine in DNA + S-adenosyl-L-homocysteine + H(+)</text>
        <dbReference type="Rhea" id="RHEA:13681"/>
        <dbReference type="Rhea" id="RHEA-COMP:11369"/>
        <dbReference type="Rhea" id="RHEA-COMP:11370"/>
        <dbReference type="ChEBI" id="CHEBI:15378"/>
        <dbReference type="ChEBI" id="CHEBI:57856"/>
        <dbReference type="ChEBI" id="CHEBI:59789"/>
        <dbReference type="ChEBI" id="CHEBI:85452"/>
        <dbReference type="ChEBI" id="CHEBI:85454"/>
        <dbReference type="EC" id="2.1.1.37"/>
    </reaction>
</comment>
<evidence type="ECO:0000256" key="4">
    <source>
        <dbReference type="ARBA" id="ARBA00022691"/>
    </source>
</evidence>
<keyword evidence="3 7" id="KW-0808">Transferase</keyword>
<evidence type="ECO:0000256" key="1">
    <source>
        <dbReference type="ARBA" id="ARBA00011975"/>
    </source>
</evidence>
<protein>
    <recommendedName>
        <fullName evidence="1">DNA (cytosine-5-)-methyltransferase</fullName>
        <ecNumber evidence="1">2.1.1.37</ecNumber>
    </recommendedName>
</protein>
<gene>
    <name evidence="9" type="ORF">ASU2_08785</name>
</gene>
<evidence type="ECO:0000256" key="5">
    <source>
        <dbReference type="ARBA" id="ARBA00022747"/>
    </source>
</evidence>
<dbReference type="AlphaFoldDB" id="K0G838"/>
<evidence type="ECO:0000256" key="7">
    <source>
        <dbReference type="PROSITE-ProRule" id="PRU01016"/>
    </source>
</evidence>
<dbReference type="GO" id="GO:0044027">
    <property type="term" value="P:negative regulation of gene expression via chromosomal CpG island methylation"/>
    <property type="evidence" value="ECO:0007669"/>
    <property type="project" value="TreeGrafter"/>
</dbReference>
<keyword evidence="2 7" id="KW-0489">Methyltransferase</keyword>
<evidence type="ECO:0000256" key="8">
    <source>
        <dbReference type="RuleBase" id="RU000416"/>
    </source>
</evidence>
<dbReference type="GO" id="GO:0009307">
    <property type="term" value="P:DNA restriction-modification system"/>
    <property type="evidence" value="ECO:0007669"/>
    <property type="project" value="UniProtKB-KW"/>
</dbReference>
<dbReference type="REBASE" id="55903">
    <property type="entry name" value="M.Asu91ORF8785P"/>
</dbReference>
<dbReference type="Gene3D" id="3.40.50.150">
    <property type="entry name" value="Vaccinia Virus protein VP39"/>
    <property type="match status" value="1"/>
</dbReference>
<sequence length="359" mass="40709">MVENMMKQLKAVDFFCGGGGMSYGLQEAGIRILAGIDYEINCKETYETNIKGASFIHANVFELTEKELEKTLDISRKDDNLILVGCSPCQYWSVIRTSKEKSEKSKSLLSEFQRFVEYFVPGYVVVENVPGIFTRQEESGLDIFVRRLEELGYTVHFGIHNTKNYGVPQSRKRFTLIANRVTQDKLEPLELKDKVLTVRDVLGEKNGFPKIPAGHQDVSEYLHSCAGLSEINMQRLSLVPKDGGTRLAFANRPDLQLKCFIGKDNYFKDTFGRLWWDQPSPTITTKFFSISNGRFAHPEEDRALSLREGATLQSFPKDYVFKANGREAIARLIGNAVPPKYAEQIGKAIVNNSKKYMEI</sequence>
<dbReference type="eggNOG" id="COG0270">
    <property type="taxonomic scope" value="Bacteria"/>
</dbReference>
<dbReference type="PANTHER" id="PTHR10629:SF52">
    <property type="entry name" value="DNA (CYTOSINE-5)-METHYLTRANSFERASE 1"/>
    <property type="match status" value="1"/>
</dbReference>
<accession>K0G838</accession>
<dbReference type="PANTHER" id="PTHR10629">
    <property type="entry name" value="CYTOSINE-SPECIFIC METHYLTRANSFERASE"/>
    <property type="match status" value="1"/>
</dbReference>
<evidence type="ECO:0000313" key="9">
    <source>
        <dbReference type="EMBL" id="AFU19889.1"/>
    </source>
</evidence>
<feature type="active site" evidence="7">
    <location>
        <position position="89"/>
    </location>
</feature>
<keyword evidence="5" id="KW-0680">Restriction system</keyword>
<dbReference type="SUPFAM" id="SSF53335">
    <property type="entry name" value="S-adenosyl-L-methionine-dependent methyltransferases"/>
    <property type="match status" value="1"/>
</dbReference>
<dbReference type="KEGG" id="asi:ASU2_08785"/>